<dbReference type="InterPro" id="IPR011057">
    <property type="entry name" value="Mss4-like_sf"/>
</dbReference>
<gene>
    <name evidence="1" type="ORF">SLS59_002959</name>
</gene>
<dbReference type="Gene3D" id="2.170.150.70">
    <property type="match status" value="1"/>
</dbReference>
<proteinExistence type="predicted"/>
<accession>A0ABR3RN26</accession>
<name>A0ABR3RN26_9PLEO</name>
<protein>
    <recommendedName>
        <fullName evidence="3">CENP-V/GFA domain-containing protein</fullName>
    </recommendedName>
</protein>
<dbReference type="EMBL" id="JAKIXB020000008">
    <property type="protein sequence ID" value="KAL1605840.1"/>
    <property type="molecule type" value="Genomic_DNA"/>
</dbReference>
<organism evidence="1 2">
    <name type="scientific">Nothophoma quercina</name>
    <dbReference type="NCBI Taxonomy" id="749835"/>
    <lineage>
        <taxon>Eukaryota</taxon>
        <taxon>Fungi</taxon>
        <taxon>Dikarya</taxon>
        <taxon>Ascomycota</taxon>
        <taxon>Pezizomycotina</taxon>
        <taxon>Dothideomycetes</taxon>
        <taxon>Pleosporomycetidae</taxon>
        <taxon>Pleosporales</taxon>
        <taxon>Pleosporineae</taxon>
        <taxon>Didymellaceae</taxon>
        <taxon>Nothophoma</taxon>
    </lineage>
</organism>
<evidence type="ECO:0008006" key="3">
    <source>
        <dbReference type="Google" id="ProtNLM"/>
    </source>
</evidence>
<dbReference type="PANTHER" id="PTHR33337:SF40">
    <property type="entry name" value="CENP-V_GFA DOMAIN-CONTAINING PROTEIN-RELATED"/>
    <property type="match status" value="1"/>
</dbReference>
<evidence type="ECO:0000313" key="1">
    <source>
        <dbReference type="EMBL" id="KAL1605840.1"/>
    </source>
</evidence>
<dbReference type="PANTHER" id="PTHR33337">
    <property type="entry name" value="GFA DOMAIN-CONTAINING PROTEIN"/>
    <property type="match status" value="1"/>
</dbReference>
<evidence type="ECO:0000313" key="2">
    <source>
        <dbReference type="Proteomes" id="UP001521222"/>
    </source>
</evidence>
<dbReference type="SUPFAM" id="SSF51316">
    <property type="entry name" value="Mss4-like"/>
    <property type="match status" value="2"/>
</dbReference>
<comment type="caution">
    <text evidence="1">The sequence shown here is derived from an EMBL/GenBank/DDBJ whole genome shotgun (WGS) entry which is preliminary data.</text>
</comment>
<dbReference type="Gene3D" id="3.90.1590.10">
    <property type="entry name" value="glutathione-dependent formaldehyde- activating enzyme (gfa)"/>
    <property type="match status" value="1"/>
</dbReference>
<sequence length="331" mass="36795">MSLPGILIRWPESSANVDVSKLKVYSFSPDANLLFCPTCSTPIFWEVLHESDRPLEALTGALKNDKATSLKFMAQGFVGDTIDGGASFWLQNLNADGSQCRRFKLKPEGSVPEDELSDDWPPADEFTGFEKKVGDSVPVRCRCKGVDFVLKRGDYSDLAKEQLPWNVDPDTYKLSTTLCGCDSCRMQGGIDLWPWAYFHIKYMTSALADGPFPQSSHELKAFVDRKDSVVGSLAYHASSPGVLRFFCSTCSATFFFAEDKRPDLLDVSVGLLDAPDGARAEGFLSWSLGKIDFKEDADGGWRAGLFERVEQACEKWRVARGYPKNFRRAGQ</sequence>
<keyword evidence="2" id="KW-1185">Reference proteome</keyword>
<dbReference type="Proteomes" id="UP001521222">
    <property type="component" value="Unassembled WGS sequence"/>
</dbReference>
<reference evidence="1 2" key="1">
    <citation type="submission" date="2024-02" db="EMBL/GenBank/DDBJ databases">
        <title>De novo assembly and annotation of 12 fungi associated with fruit tree decline syndrome in Ontario, Canada.</title>
        <authorList>
            <person name="Sulman M."/>
            <person name="Ellouze W."/>
            <person name="Ilyukhin E."/>
        </authorList>
    </citation>
    <scope>NUCLEOTIDE SEQUENCE [LARGE SCALE GENOMIC DNA]</scope>
    <source>
        <strain evidence="1 2">M97-236</strain>
    </source>
</reference>